<organism evidence="3 4">
    <name type="scientific">Antrihabitans stalactiti</name>
    <dbReference type="NCBI Taxonomy" id="2584121"/>
    <lineage>
        <taxon>Bacteria</taxon>
        <taxon>Bacillati</taxon>
        <taxon>Actinomycetota</taxon>
        <taxon>Actinomycetes</taxon>
        <taxon>Mycobacteriales</taxon>
        <taxon>Nocardiaceae</taxon>
        <taxon>Antrihabitans</taxon>
    </lineage>
</organism>
<reference evidence="3 4" key="2">
    <citation type="submission" date="2020-06" db="EMBL/GenBank/DDBJ databases">
        <title>Antribacter stalactiti gen. nov., sp. nov., a new member of the family Nacardiaceae isolated from a cave.</title>
        <authorList>
            <person name="Kim I.S."/>
        </authorList>
    </citation>
    <scope>NUCLEOTIDE SEQUENCE [LARGE SCALE GENOMIC DNA]</scope>
    <source>
        <strain evidence="3 4">YC2-7</strain>
    </source>
</reference>
<evidence type="ECO:0000259" key="2">
    <source>
        <dbReference type="Pfam" id="PF11796"/>
    </source>
</evidence>
<accession>A0A848KNG7</accession>
<proteinExistence type="predicted"/>
<dbReference type="InterPro" id="IPR024466">
    <property type="entry name" value="CHP02679_N"/>
</dbReference>
<keyword evidence="4" id="KW-1185">Reference proteome</keyword>
<gene>
    <name evidence="3" type="ORF">FGL95_22690</name>
</gene>
<name>A0A848KNG7_9NOCA</name>
<reference evidence="3 4" key="1">
    <citation type="submission" date="2019-05" db="EMBL/GenBank/DDBJ databases">
        <authorList>
            <person name="Lee S.D."/>
        </authorList>
    </citation>
    <scope>NUCLEOTIDE SEQUENCE [LARGE SCALE GENOMIC DNA]</scope>
    <source>
        <strain evidence="3 4">YC2-7</strain>
    </source>
</reference>
<evidence type="ECO:0000313" key="3">
    <source>
        <dbReference type="EMBL" id="NMN97850.1"/>
    </source>
</evidence>
<comment type="caution">
    <text evidence="3">The sequence shown here is derived from an EMBL/GenBank/DDBJ whole genome shotgun (WGS) entry which is preliminary data.</text>
</comment>
<evidence type="ECO:0000313" key="4">
    <source>
        <dbReference type="Proteomes" id="UP000535543"/>
    </source>
</evidence>
<dbReference type="Pfam" id="PF11796">
    <property type="entry name" value="DUF3323"/>
    <property type="match status" value="1"/>
</dbReference>
<dbReference type="InterPro" id="IPR024465">
    <property type="entry name" value="DUF2399"/>
</dbReference>
<evidence type="ECO:0000259" key="1">
    <source>
        <dbReference type="Pfam" id="PF09664"/>
    </source>
</evidence>
<dbReference type="AlphaFoldDB" id="A0A848KNG7"/>
<protein>
    <submittedName>
        <fullName evidence="3">DUF2399 domain-containing protein</fullName>
    </submittedName>
</protein>
<feature type="domain" description="DUF2399" evidence="1">
    <location>
        <begin position="245"/>
        <end position="389"/>
    </location>
</feature>
<dbReference type="Pfam" id="PF09664">
    <property type="entry name" value="DUF2399"/>
    <property type="match status" value="1"/>
</dbReference>
<dbReference type="Proteomes" id="UP000535543">
    <property type="component" value="Unassembled WGS sequence"/>
</dbReference>
<dbReference type="RefSeq" id="WP_169591098.1">
    <property type="nucleotide sequence ID" value="NZ_VCQU01000008.1"/>
</dbReference>
<feature type="domain" description="Conserved hypothetical protein CHP02679 N terminus" evidence="2">
    <location>
        <begin position="44"/>
        <end position="223"/>
    </location>
</feature>
<dbReference type="EMBL" id="VCQU01000008">
    <property type="protein sequence ID" value="NMN97850.1"/>
    <property type="molecule type" value="Genomic_DNA"/>
</dbReference>
<sequence length="390" mass="41312">MSWIGTSELELVLRRARARLQRNGLRVEGDFAVKAAAEAPDLHRLYQAITGRSAVGAKTMTFSLGGLNTFLSSPLNGGVGLLETLGPLVDRSAEKASALAELEGGLAEVEALLAGSRWASYVEVLAGERNRLGLIKSGALRDAAAVLARLPASGVPLTQLATDATGNSKSLGEGAVRRLVLRVLAADLDVPEPTTTAQRKELWAHFGVAVDAVSSTVLVVGLRTVGDHPLARFLNASADIGGPVALTLAQLTRWPLVVDAPHIYVCENPAVVSAAMLSKISCPLVCTQGQPSMAANALLAKATGTIHWRGDFDWTGLRTTAKAIQQFGATPWRMDTATYLSGLGAGESEAFKKDRPCESPWDPTLAAEMRHAGRAVMEERLIDVLLDDLR</sequence>